<name>A0ABP0MQV2_9DINO</name>
<evidence type="ECO:0000256" key="8">
    <source>
        <dbReference type="SAM" id="Coils"/>
    </source>
</evidence>
<proteinExistence type="inferred from homology"/>
<evidence type="ECO:0000313" key="12">
    <source>
        <dbReference type="Proteomes" id="UP001642464"/>
    </source>
</evidence>
<keyword evidence="8" id="KW-0175">Coiled coil</keyword>
<dbReference type="EMBL" id="CAXAMM010023570">
    <property type="protein sequence ID" value="CAK9053851.1"/>
    <property type="molecule type" value="Genomic_DNA"/>
</dbReference>
<evidence type="ECO:0000256" key="4">
    <source>
        <dbReference type="ARBA" id="ARBA00022728"/>
    </source>
</evidence>
<evidence type="ECO:0000256" key="2">
    <source>
        <dbReference type="ARBA" id="ARBA00007203"/>
    </source>
</evidence>
<keyword evidence="12" id="KW-1185">Reference proteome</keyword>
<dbReference type="SMART" id="SM01083">
    <property type="entry name" value="Cir_N"/>
    <property type="match status" value="1"/>
</dbReference>
<evidence type="ECO:0000259" key="10">
    <source>
        <dbReference type="SMART" id="SM01083"/>
    </source>
</evidence>
<comment type="subcellular location">
    <subcellularLocation>
        <location evidence="1 7">Nucleus</location>
    </subcellularLocation>
</comment>
<feature type="coiled-coil region" evidence="8">
    <location>
        <begin position="51"/>
        <end position="78"/>
    </location>
</feature>
<keyword evidence="6 7" id="KW-0539">Nucleus</keyword>
<accession>A0ABP0MQV2</accession>
<evidence type="ECO:0000313" key="11">
    <source>
        <dbReference type="EMBL" id="CAK9053851.1"/>
    </source>
</evidence>
<evidence type="ECO:0000256" key="6">
    <source>
        <dbReference type="ARBA" id="ARBA00023242"/>
    </source>
</evidence>
<dbReference type="PANTHER" id="PTHR12942">
    <property type="entry name" value="STEP II SPLICING FACTOR SLU7"/>
    <property type="match status" value="1"/>
</dbReference>
<dbReference type="Proteomes" id="UP001642464">
    <property type="component" value="Unassembled WGS sequence"/>
</dbReference>
<feature type="region of interest" description="Disordered" evidence="9">
    <location>
        <begin position="148"/>
        <end position="204"/>
    </location>
</feature>
<evidence type="ECO:0000256" key="7">
    <source>
        <dbReference type="RuleBase" id="RU367071"/>
    </source>
</evidence>
<keyword evidence="3 7" id="KW-0507">mRNA processing</keyword>
<evidence type="ECO:0000256" key="5">
    <source>
        <dbReference type="ARBA" id="ARBA00023187"/>
    </source>
</evidence>
<dbReference type="InterPro" id="IPR019339">
    <property type="entry name" value="CIR_N_dom"/>
</dbReference>
<keyword evidence="5 7" id="KW-0508">mRNA splicing</keyword>
<comment type="caution">
    <text evidence="11">The sequence shown here is derived from an EMBL/GenBank/DDBJ whole genome shotgun (WGS) entry which is preliminary data.</text>
</comment>
<dbReference type="Pfam" id="PF10197">
    <property type="entry name" value="Cir_N"/>
    <property type="match status" value="1"/>
</dbReference>
<dbReference type="PANTHER" id="PTHR12942:SF2">
    <property type="entry name" value="PRE-MRNA-SPLICING FACTOR SLU7"/>
    <property type="match status" value="1"/>
</dbReference>
<feature type="compositionally biased region" description="Acidic residues" evidence="9">
    <location>
        <begin position="180"/>
        <end position="192"/>
    </location>
</feature>
<organism evidence="11 12">
    <name type="scientific">Durusdinium trenchii</name>
    <dbReference type="NCBI Taxonomy" id="1381693"/>
    <lineage>
        <taxon>Eukaryota</taxon>
        <taxon>Sar</taxon>
        <taxon>Alveolata</taxon>
        <taxon>Dinophyceae</taxon>
        <taxon>Suessiales</taxon>
        <taxon>Symbiodiniaceae</taxon>
        <taxon>Durusdinium</taxon>
    </lineage>
</organism>
<comment type="similarity">
    <text evidence="2 7">Belongs to the SLU7 family.</text>
</comment>
<dbReference type="InterPro" id="IPR039974">
    <property type="entry name" value="Splicing_factor_SLU7"/>
</dbReference>
<comment type="subunit">
    <text evidence="7">Associated with the spliceosome.</text>
</comment>
<gene>
    <name evidence="11" type="ORF">SCF082_LOCUS29306</name>
</gene>
<reference evidence="11 12" key="1">
    <citation type="submission" date="2024-02" db="EMBL/GenBank/DDBJ databases">
        <authorList>
            <person name="Chen Y."/>
            <person name="Shah S."/>
            <person name="Dougan E. K."/>
            <person name="Thang M."/>
            <person name="Chan C."/>
        </authorList>
    </citation>
    <scope>NUCLEOTIDE SEQUENCE [LARGE SCALE GENOMIC DNA]</scope>
</reference>
<protein>
    <recommendedName>
        <fullName evidence="7">Pre-mRNA-splicing factor SLU7</fullName>
    </recommendedName>
</protein>
<feature type="domain" description="CBF1-interacting co-repressor CIR N-terminal" evidence="10">
    <location>
        <begin position="33"/>
        <end position="69"/>
    </location>
</feature>
<keyword evidence="4 7" id="KW-0747">Spliceosome</keyword>
<evidence type="ECO:0000256" key="9">
    <source>
        <dbReference type="SAM" id="MobiDB-lite"/>
    </source>
</evidence>
<comment type="function">
    <text evidence="7">Involved in pre-mRNA splicing.</text>
</comment>
<feature type="region of interest" description="Disordered" evidence="9">
    <location>
        <begin position="246"/>
        <end position="301"/>
    </location>
</feature>
<evidence type="ECO:0000256" key="1">
    <source>
        <dbReference type="ARBA" id="ARBA00004123"/>
    </source>
</evidence>
<sequence length="301" mass="33656">MSTGNPYGLSEISHYGSMRNVGGKAGGFINKKFFHPSSLRNQEKLWKAITADAVEKRKQDDLEKAREEERKVDALRKEMYLAGQSKSAMFTAASETAQRGTLEQIKAHRELKRRKELLKVRARSPPHQLGPIHRPSLAMVIWRCPSPQLEGAKQPKEDKDEDVEIMDENYTGELPPVKMEEEDGEDGEDGEGGEGGGASSSRRILVKSKYPEDVLVRGHSQIWGSWFTLEEQRWGFACCHSTDAQVRCPQNPEEPPDEALPAHLEKSSKRQAKRRKREAEEAASGPVSRVDLPSISGPASE</sequence>
<evidence type="ECO:0000256" key="3">
    <source>
        <dbReference type="ARBA" id="ARBA00022664"/>
    </source>
</evidence>